<name>A0A0S7XP82_UNCSA</name>
<feature type="transmembrane region" description="Helical" evidence="2">
    <location>
        <begin position="62"/>
        <end position="84"/>
    </location>
</feature>
<comment type="caution">
    <text evidence="4">The sequence shown here is derived from an EMBL/GenBank/DDBJ whole genome shotgun (WGS) entry which is preliminary data.</text>
</comment>
<evidence type="ECO:0000259" key="3">
    <source>
        <dbReference type="Pfam" id="PF00892"/>
    </source>
</evidence>
<evidence type="ECO:0000313" key="4">
    <source>
        <dbReference type="EMBL" id="KPJ64035.1"/>
    </source>
</evidence>
<organism evidence="4 5">
    <name type="scientific">candidate division WOR-1 bacterium DG_54_3</name>
    <dbReference type="NCBI Taxonomy" id="1703775"/>
    <lineage>
        <taxon>Bacteria</taxon>
        <taxon>Bacillati</taxon>
        <taxon>Saganbacteria</taxon>
    </lineage>
</organism>
<feature type="transmembrane region" description="Helical" evidence="2">
    <location>
        <begin position="89"/>
        <end position="107"/>
    </location>
</feature>
<dbReference type="EMBL" id="LIZX01000204">
    <property type="protein sequence ID" value="KPJ64035.1"/>
    <property type="molecule type" value="Genomic_DNA"/>
</dbReference>
<dbReference type="InterPro" id="IPR037185">
    <property type="entry name" value="EmrE-like"/>
</dbReference>
<gene>
    <name evidence="4" type="ORF">AMJ44_13540</name>
</gene>
<comment type="similarity">
    <text evidence="1">Belongs to the EamA transporter family.</text>
</comment>
<dbReference type="GO" id="GO:0016020">
    <property type="term" value="C:membrane"/>
    <property type="evidence" value="ECO:0007669"/>
    <property type="project" value="InterPro"/>
</dbReference>
<evidence type="ECO:0000256" key="2">
    <source>
        <dbReference type="SAM" id="Phobius"/>
    </source>
</evidence>
<evidence type="ECO:0000256" key="1">
    <source>
        <dbReference type="ARBA" id="ARBA00007362"/>
    </source>
</evidence>
<dbReference type="SUPFAM" id="SSF103481">
    <property type="entry name" value="Multidrug resistance efflux transporter EmrE"/>
    <property type="match status" value="1"/>
</dbReference>
<dbReference type="InterPro" id="IPR000620">
    <property type="entry name" value="EamA_dom"/>
</dbReference>
<keyword evidence="2" id="KW-1133">Transmembrane helix</keyword>
<keyword evidence="2" id="KW-0812">Transmembrane</keyword>
<reference evidence="4 5" key="1">
    <citation type="journal article" date="2015" name="Microbiome">
        <title>Genomic resolution of linkages in carbon, nitrogen, and sulfur cycling among widespread estuary sediment bacteria.</title>
        <authorList>
            <person name="Baker B.J."/>
            <person name="Lazar C.S."/>
            <person name="Teske A.P."/>
            <person name="Dick G.J."/>
        </authorList>
    </citation>
    <scope>NUCLEOTIDE SEQUENCE [LARGE SCALE GENOMIC DNA]</scope>
    <source>
        <strain evidence="4">DG_54_3</strain>
    </source>
</reference>
<proteinExistence type="inferred from homology"/>
<dbReference type="AlphaFoldDB" id="A0A0S7XP82"/>
<protein>
    <recommendedName>
        <fullName evidence="3">EamA domain-containing protein</fullName>
    </recommendedName>
</protein>
<feature type="transmembrane region" description="Helical" evidence="2">
    <location>
        <begin position="37"/>
        <end position="56"/>
    </location>
</feature>
<sequence length="108" mass="11966">MTIYIYLLILVYAVLLSFAHLFLKIGTSQKILSSKGLLIFLYCFLAICASLAYLITLSHINLSIAFPATRGVSYILVMIISYLFLKEKLTVKSSIGVLALIIGLFLIS</sequence>
<dbReference type="Proteomes" id="UP000051861">
    <property type="component" value="Unassembled WGS sequence"/>
</dbReference>
<accession>A0A0S7XP82</accession>
<dbReference type="Pfam" id="PF00892">
    <property type="entry name" value="EamA"/>
    <property type="match status" value="1"/>
</dbReference>
<dbReference type="Gene3D" id="1.10.3730.20">
    <property type="match status" value="1"/>
</dbReference>
<feature type="transmembrane region" description="Helical" evidence="2">
    <location>
        <begin position="6"/>
        <end position="25"/>
    </location>
</feature>
<feature type="domain" description="EamA" evidence="3">
    <location>
        <begin position="9"/>
        <end position="108"/>
    </location>
</feature>
<keyword evidence="2" id="KW-0472">Membrane</keyword>
<evidence type="ECO:0000313" key="5">
    <source>
        <dbReference type="Proteomes" id="UP000051861"/>
    </source>
</evidence>